<protein>
    <submittedName>
        <fullName evidence="2">DUF4019 domain-containing protein</fullName>
    </submittedName>
</protein>
<keyword evidence="3" id="KW-1185">Reference proteome</keyword>
<evidence type="ECO:0000313" key="2">
    <source>
        <dbReference type="EMBL" id="WEF35247.1"/>
    </source>
</evidence>
<proteinExistence type="predicted"/>
<dbReference type="Pfam" id="PF13211">
    <property type="entry name" value="DUF4019"/>
    <property type="match status" value="1"/>
</dbReference>
<dbReference type="RefSeq" id="WP_277417913.1">
    <property type="nucleotide sequence ID" value="NZ_CP119083.1"/>
</dbReference>
<gene>
    <name evidence="2" type="ORF">PX653_10970</name>
</gene>
<evidence type="ECO:0000313" key="3">
    <source>
        <dbReference type="Proteomes" id="UP001216510"/>
    </source>
</evidence>
<reference evidence="2 3" key="1">
    <citation type="submission" date="2023-02" db="EMBL/GenBank/DDBJ databases">
        <title>Gemone sequence of Telluria chitinolytica ACM 3522T.</title>
        <authorList>
            <person name="Frediansyah A."/>
            <person name="Miess H."/>
            <person name="Gross H."/>
        </authorList>
    </citation>
    <scope>NUCLEOTIDE SEQUENCE [LARGE SCALE GENOMIC DNA]</scope>
    <source>
        <strain evidence="2 3">ACM 3522</strain>
    </source>
</reference>
<sequence>MRTAISTKSRLCGAMLATALLAVPAWAQEPESVADAQEAAERWLAQVDAGNYAASWRDGAAPFRAAVPQQQWESAMRQSRAALGSVGDRALKSATFTRTLTGQPDGHYVVIQYTTQFANKQQAVETVTPMREADGSWRVSGYYIQ</sequence>
<evidence type="ECO:0000256" key="1">
    <source>
        <dbReference type="SAM" id="SignalP"/>
    </source>
</evidence>
<feature type="signal peptide" evidence="1">
    <location>
        <begin position="1"/>
        <end position="27"/>
    </location>
</feature>
<dbReference type="Proteomes" id="UP001216510">
    <property type="component" value="Chromosome"/>
</dbReference>
<feature type="chain" id="PRO_5046841224" evidence="1">
    <location>
        <begin position="28"/>
        <end position="145"/>
    </location>
</feature>
<accession>A0ABY8BH44</accession>
<dbReference type="EMBL" id="CP119083">
    <property type="protein sequence ID" value="WEF35247.1"/>
    <property type="molecule type" value="Genomic_DNA"/>
</dbReference>
<dbReference type="InterPro" id="IPR025091">
    <property type="entry name" value="DUF4019"/>
</dbReference>
<organism evidence="2 3">
    <name type="scientific">Pseudoduganella chitinolytica</name>
    <dbReference type="NCBI Taxonomy" id="34070"/>
    <lineage>
        <taxon>Bacteria</taxon>
        <taxon>Pseudomonadati</taxon>
        <taxon>Pseudomonadota</taxon>
        <taxon>Betaproteobacteria</taxon>
        <taxon>Burkholderiales</taxon>
        <taxon>Oxalobacteraceae</taxon>
        <taxon>Telluria group</taxon>
        <taxon>Pseudoduganella</taxon>
    </lineage>
</organism>
<name>A0ABY8BH44_9BURK</name>
<keyword evidence="1" id="KW-0732">Signal</keyword>